<reference evidence="2 3" key="1">
    <citation type="submission" date="2022-06" db="EMBL/GenBank/DDBJ databases">
        <title>Halomicroarcula sp. a new haloarchaeum isolate from saline soil.</title>
        <authorList>
            <person name="Strakova D."/>
            <person name="Galisteo C."/>
            <person name="Sanchez-Porro C."/>
            <person name="Ventosa A."/>
        </authorList>
    </citation>
    <scope>NUCLEOTIDE SEQUENCE [LARGE SCALE GENOMIC DNA]</scope>
    <source>
        <strain evidence="2 3">S3CR25-11</strain>
    </source>
</reference>
<evidence type="ECO:0000313" key="2">
    <source>
        <dbReference type="EMBL" id="MDS0282014.1"/>
    </source>
</evidence>
<dbReference type="EMBL" id="JAMQOS010000002">
    <property type="protein sequence ID" value="MDS0282014.1"/>
    <property type="molecule type" value="Genomic_DNA"/>
</dbReference>
<accession>A0ABU2FMM8</accession>
<feature type="region of interest" description="Disordered" evidence="1">
    <location>
        <begin position="1"/>
        <end position="21"/>
    </location>
</feature>
<comment type="caution">
    <text evidence="2">The sequence shown here is derived from an EMBL/GenBank/DDBJ whole genome shotgun (WGS) entry which is preliminary data.</text>
</comment>
<gene>
    <name evidence="2" type="ORF">NDI86_07745</name>
</gene>
<protein>
    <submittedName>
        <fullName evidence="2">Uncharacterized protein</fullName>
    </submittedName>
</protein>
<proteinExistence type="predicted"/>
<evidence type="ECO:0000256" key="1">
    <source>
        <dbReference type="SAM" id="MobiDB-lite"/>
    </source>
</evidence>
<evidence type="ECO:0000313" key="3">
    <source>
        <dbReference type="Proteomes" id="UP001268864"/>
    </source>
</evidence>
<dbReference type="RefSeq" id="WP_310899848.1">
    <property type="nucleotide sequence ID" value="NZ_JAMQOS010000002.1"/>
</dbReference>
<dbReference type="Proteomes" id="UP001268864">
    <property type="component" value="Unassembled WGS sequence"/>
</dbReference>
<organism evidence="2 3">
    <name type="scientific">Haloarcula onubensis</name>
    <dbReference type="NCBI Taxonomy" id="2950539"/>
    <lineage>
        <taxon>Archaea</taxon>
        <taxon>Methanobacteriati</taxon>
        <taxon>Methanobacteriota</taxon>
        <taxon>Stenosarchaea group</taxon>
        <taxon>Halobacteria</taxon>
        <taxon>Halobacteriales</taxon>
        <taxon>Haloarculaceae</taxon>
        <taxon>Haloarcula</taxon>
    </lineage>
</organism>
<name>A0ABU2FMM8_9EURY</name>
<sequence>MTHALEAEGGEATSRGYYSPHTSKDYVVTESEEYYHVETTDFDATETTGYEYAVDIDIDDTAVPATGRIHSFAALPAHDRESLRDAVGNPHLLHAPHYSFSVVFAYENAALRRRSTFVPEAESHYLAWSDVLLRLVFDERRTVEITSTTVSTTRVAESPAEFFEYIRGERGAVLGPLTDQQRDIVTQAIEGTYTECGTASDAFSALREQLTEADDRHRLLARYDGDWYFVHLSR</sequence>
<keyword evidence="3" id="KW-1185">Reference proteome</keyword>